<feature type="compositionally biased region" description="Polar residues" evidence="1">
    <location>
        <begin position="159"/>
        <end position="169"/>
    </location>
</feature>
<gene>
    <name evidence="2" type="ORF">BJ508DRAFT_334702</name>
</gene>
<dbReference type="EMBL" id="ML119846">
    <property type="protein sequence ID" value="RPA72797.1"/>
    <property type="molecule type" value="Genomic_DNA"/>
</dbReference>
<protein>
    <submittedName>
        <fullName evidence="2">Uncharacterized protein</fullName>
    </submittedName>
</protein>
<keyword evidence="3" id="KW-1185">Reference proteome</keyword>
<feature type="compositionally biased region" description="Basic and acidic residues" evidence="1">
    <location>
        <begin position="30"/>
        <end position="40"/>
    </location>
</feature>
<evidence type="ECO:0000313" key="3">
    <source>
        <dbReference type="Proteomes" id="UP000275078"/>
    </source>
</evidence>
<evidence type="ECO:0000256" key="1">
    <source>
        <dbReference type="SAM" id="MobiDB-lite"/>
    </source>
</evidence>
<dbReference type="AlphaFoldDB" id="A0A3N4HH01"/>
<dbReference type="Proteomes" id="UP000275078">
    <property type="component" value="Unassembled WGS sequence"/>
</dbReference>
<feature type="compositionally biased region" description="Polar residues" evidence="1">
    <location>
        <begin position="280"/>
        <end position="295"/>
    </location>
</feature>
<feature type="compositionally biased region" description="Polar residues" evidence="1">
    <location>
        <begin position="176"/>
        <end position="185"/>
    </location>
</feature>
<feature type="compositionally biased region" description="Polar residues" evidence="1">
    <location>
        <begin position="203"/>
        <end position="213"/>
    </location>
</feature>
<organism evidence="2 3">
    <name type="scientific">Ascobolus immersus RN42</name>
    <dbReference type="NCBI Taxonomy" id="1160509"/>
    <lineage>
        <taxon>Eukaryota</taxon>
        <taxon>Fungi</taxon>
        <taxon>Dikarya</taxon>
        <taxon>Ascomycota</taxon>
        <taxon>Pezizomycotina</taxon>
        <taxon>Pezizomycetes</taxon>
        <taxon>Pezizales</taxon>
        <taxon>Ascobolaceae</taxon>
        <taxon>Ascobolus</taxon>
    </lineage>
</organism>
<feature type="compositionally biased region" description="Polar residues" evidence="1">
    <location>
        <begin position="310"/>
        <end position="328"/>
    </location>
</feature>
<feature type="compositionally biased region" description="Polar residues" evidence="1">
    <location>
        <begin position="231"/>
        <end position="240"/>
    </location>
</feature>
<feature type="region of interest" description="Disordered" evidence="1">
    <location>
        <begin position="150"/>
        <end position="345"/>
    </location>
</feature>
<reference evidence="2 3" key="1">
    <citation type="journal article" date="2018" name="Nat. Ecol. Evol.">
        <title>Pezizomycetes genomes reveal the molecular basis of ectomycorrhizal truffle lifestyle.</title>
        <authorList>
            <person name="Murat C."/>
            <person name="Payen T."/>
            <person name="Noel B."/>
            <person name="Kuo A."/>
            <person name="Morin E."/>
            <person name="Chen J."/>
            <person name="Kohler A."/>
            <person name="Krizsan K."/>
            <person name="Balestrini R."/>
            <person name="Da Silva C."/>
            <person name="Montanini B."/>
            <person name="Hainaut M."/>
            <person name="Levati E."/>
            <person name="Barry K.W."/>
            <person name="Belfiori B."/>
            <person name="Cichocki N."/>
            <person name="Clum A."/>
            <person name="Dockter R.B."/>
            <person name="Fauchery L."/>
            <person name="Guy J."/>
            <person name="Iotti M."/>
            <person name="Le Tacon F."/>
            <person name="Lindquist E.A."/>
            <person name="Lipzen A."/>
            <person name="Malagnac F."/>
            <person name="Mello A."/>
            <person name="Molinier V."/>
            <person name="Miyauchi S."/>
            <person name="Poulain J."/>
            <person name="Riccioni C."/>
            <person name="Rubini A."/>
            <person name="Sitrit Y."/>
            <person name="Splivallo R."/>
            <person name="Traeger S."/>
            <person name="Wang M."/>
            <person name="Zifcakova L."/>
            <person name="Wipf D."/>
            <person name="Zambonelli A."/>
            <person name="Paolocci F."/>
            <person name="Nowrousian M."/>
            <person name="Ottonello S."/>
            <person name="Baldrian P."/>
            <person name="Spatafora J.W."/>
            <person name="Henrissat B."/>
            <person name="Nagy L.G."/>
            <person name="Aury J.M."/>
            <person name="Wincker P."/>
            <person name="Grigoriev I.V."/>
            <person name="Bonfante P."/>
            <person name="Martin F.M."/>
        </authorList>
    </citation>
    <scope>NUCLEOTIDE SEQUENCE [LARGE SCALE GENOMIC DNA]</scope>
    <source>
        <strain evidence="2 3">RN42</strain>
    </source>
</reference>
<feature type="compositionally biased region" description="Basic and acidic residues" evidence="1">
    <location>
        <begin position="1"/>
        <end position="19"/>
    </location>
</feature>
<sequence>MGHEFEYKFPREKKVEPKPTRIGKAPWDFKAAKTDDDPPPHEHRFLQFNARMVGPKSVCAYVECGKATTFSNSDYQKGKWGYHCVDPVEDSEPLKSKECPLALCFDCAAANFWCGSVVIPAVGDKLASYEFKISDGRIFNKHILTYLPSTGPGAPPPLTSTHPPQAMSQPTPPQHPNAQQMQASSMRFGVADSERFAPRHPQGSLSTAVDSPTTPLPSLVLKSGQPPPHPNATSHANAQASHRPPPHQFPNAQQPQAPPTLSGQPAYDPILQMRYPAKPQPSSNMPGHPTSSFASQVAHIQPPPPPIPSGQRSTQAVHRSSQHPNAQHVQGGPPASNALPQTSKS</sequence>
<accession>A0A3N4HH01</accession>
<proteinExistence type="predicted"/>
<evidence type="ECO:0000313" key="2">
    <source>
        <dbReference type="EMBL" id="RPA72797.1"/>
    </source>
</evidence>
<name>A0A3N4HH01_ASCIM</name>
<feature type="region of interest" description="Disordered" evidence="1">
    <location>
        <begin position="1"/>
        <end position="40"/>
    </location>
</feature>